<accession>A0ABY9XVS6</accession>
<evidence type="ECO:0000313" key="2">
    <source>
        <dbReference type="EMBL" id="WNH10052.1"/>
    </source>
</evidence>
<name>A0ABY9XVS6_9FLAO</name>
<dbReference type="EMBL" id="CP134537">
    <property type="protein sequence ID" value="WNH10052.1"/>
    <property type="molecule type" value="Genomic_DNA"/>
</dbReference>
<dbReference type="Proteomes" id="UP001302806">
    <property type="component" value="Chromosome"/>
</dbReference>
<reference evidence="2 3" key="1">
    <citation type="submission" date="2023-09" db="EMBL/GenBank/DDBJ databases">
        <title>Thalassobella suaedae gen. nov., sp. nov., a marine bacterium of the family Flavobacteriaceae isolated from a halophyte Suaeda japonica.</title>
        <authorList>
            <person name="Lee S.Y."/>
            <person name="Hwang C.Y."/>
        </authorList>
    </citation>
    <scope>NUCLEOTIDE SEQUENCE [LARGE SCALE GENOMIC DNA]</scope>
    <source>
        <strain evidence="2 3">HL-DH14</strain>
    </source>
</reference>
<feature type="transmembrane region" description="Helical" evidence="1">
    <location>
        <begin position="25"/>
        <end position="42"/>
    </location>
</feature>
<evidence type="ECO:0000313" key="3">
    <source>
        <dbReference type="Proteomes" id="UP001302806"/>
    </source>
</evidence>
<evidence type="ECO:0000256" key="1">
    <source>
        <dbReference type="SAM" id="Phobius"/>
    </source>
</evidence>
<organism evidence="2 3">
    <name type="scientific">Thalassobellus suaedae</name>
    <dbReference type="NCBI Taxonomy" id="3074124"/>
    <lineage>
        <taxon>Bacteria</taxon>
        <taxon>Pseudomonadati</taxon>
        <taxon>Bacteroidota</taxon>
        <taxon>Flavobacteriia</taxon>
        <taxon>Flavobacteriales</taxon>
        <taxon>Flavobacteriaceae</taxon>
        <taxon>Thalassobellus</taxon>
    </lineage>
</organism>
<dbReference type="RefSeq" id="WP_415866401.1">
    <property type="nucleotide sequence ID" value="NZ_CP134537.1"/>
</dbReference>
<keyword evidence="1" id="KW-1133">Transmembrane helix</keyword>
<gene>
    <name evidence="2" type="ORF">RHP51_04965</name>
</gene>
<proteinExistence type="predicted"/>
<keyword evidence="1" id="KW-0472">Membrane</keyword>
<keyword evidence="1" id="KW-0812">Transmembrane</keyword>
<protein>
    <submittedName>
        <fullName evidence="2">Uncharacterized protein</fullName>
    </submittedName>
</protein>
<sequence length="59" mass="6927">MKFDITEVRILLSAVLGSAIAPIDMFYRFIIPIASAVTWYFLKPKLNAWQEKRKLKKKQ</sequence>